<protein>
    <submittedName>
        <fullName evidence="1">Uncharacterized protein</fullName>
    </submittedName>
</protein>
<dbReference type="EMBL" id="JPWJ01000014">
    <property type="protein sequence ID" value="RCK45512.1"/>
    <property type="molecule type" value="Genomic_DNA"/>
</dbReference>
<evidence type="ECO:0000313" key="2">
    <source>
        <dbReference type="Proteomes" id="UP000252266"/>
    </source>
</evidence>
<accession>A0A367WYM3</accession>
<gene>
    <name evidence="1" type="ORF">TH44_20830</name>
</gene>
<name>A0A367WYM3_9PROT</name>
<dbReference type="AlphaFoldDB" id="A0A367WYM3"/>
<sequence length="601" mass="67283">MSRPGCVWTHSLIIDNSDLAVLSSVDDLLAAFTRPKDLTQNHDYTKPLSINVGRHNTSKVSSRRANQVVNALYSAPDDTILVEVEDAEGDEQLVLAIWMQQWPRLRRAFGFCTLAGIDRSRKGEKLDLQFVRSLTRQVKTHFPGALTADEVNDNTALQPLVFDLAIGGENSKFREFLRKTGGDVDGGRRAMEPLCLLYTSLFTGNNPNLPLAVQALEKLKSFGSQQARSVRILIAQRATEQIEKLDSQVFNFVVDTVEASGSTNDDPIAAKRVGIELWRRSPTRFIEAIHTDSFLGGASLLALPALGTTELIEGLRENSDLIRIVVRARPDLLERPEFWRLDNVEYDVLDQMEIENIGRVVSALIYAGKSEPALSLVSKVQSDELASILNSSVDEPVLNNWLIALSRMPSKMADVLGSGRICHRSIVVALARFSDPDSIRIKNIEDPWLVALRSATSESTQNDEDYLAAFLLSRALGESSQAQADLFLFAYSVVYQALRERRLPADVEHLFKSRLDWSGWFVLDNLTRLRETVVRRFIGKNLDPMTFVELSDDARIIVELIVDAARTTRGQRYLRKAAKKLDETDNEMDKAKAGFIRKVIN</sequence>
<evidence type="ECO:0000313" key="1">
    <source>
        <dbReference type="EMBL" id="RCK45512.1"/>
    </source>
</evidence>
<reference evidence="1 2" key="1">
    <citation type="submission" date="2014-07" db="EMBL/GenBank/DDBJ databases">
        <title>Draft genome sequence of Thalassospira xiamenensis IB13.</title>
        <authorList>
            <person name="Lai Q."/>
            <person name="Shao Z."/>
        </authorList>
    </citation>
    <scope>NUCLEOTIDE SEQUENCE [LARGE SCALE GENOMIC DNA]</scope>
    <source>
        <strain evidence="1 2">IB13</strain>
    </source>
</reference>
<organism evidence="1 2">
    <name type="scientific">Thalassospira xiamenensis</name>
    <dbReference type="NCBI Taxonomy" id="220697"/>
    <lineage>
        <taxon>Bacteria</taxon>
        <taxon>Pseudomonadati</taxon>
        <taxon>Pseudomonadota</taxon>
        <taxon>Alphaproteobacteria</taxon>
        <taxon>Rhodospirillales</taxon>
        <taxon>Thalassospiraceae</taxon>
        <taxon>Thalassospira</taxon>
    </lineage>
</organism>
<proteinExistence type="predicted"/>
<comment type="caution">
    <text evidence="1">The sequence shown here is derived from an EMBL/GenBank/DDBJ whole genome shotgun (WGS) entry which is preliminary data.</text>
</comment>
<dbReference type="Proteomes" id="UP000252266">
    <property type="component" value="Unassembled WGS sequence"/>
</dbReference>